<dbReference type="EMBL" id="BBTG02000053">
    <property type="protein sequence ID" value="GAO16793.1"/>
    <property type="molecule type" value="Genomic_DNA"/>
</dbReference>
<proteinExistence type="predicted"/>
<dbReference type="Proteomes" id="UP000054053">
    <property type="component" value="Unassembled WGS sequence"/>
</dbReference>
<reference evidence="3" key="1">
    <citation type="journal article" date="2016" name="Genome Announc.">
        <title>Genome Sequence of Ustilaginoidea virens IPU010, a Rice Pathogenic Fungus Causing False Smut.</title>
        <authorList>
            <person name="Kumagai T."/>
            <person name="Ishii T."/>
            <person name="Terai G."/>
            <person name="Umemura M."/>
            <person name="Machida M."/>
            <person name="Asai K."/>
        </authorList>
    </citation>
    <scope>NUCLEOTIDE SEQUENCE [LARGE SCALE GENOMIC DNA]</scope>
    <source>
        <strain evidence="3">IPU010</strain>
    </source>
</reference>
<feature type="region of interest" description="Disordered" evidence="2">
    <location>
        <begin position="248"/>
        <end position="268"/>
    </location>
</feature>
<reference evidence="6" key="2">
    <citation type="journal article" date="2016" name="Genome Announc.">
        <title>Genome sequence of Ustilaginoidea virens IPU010, a rice pathogenic fungus causing false smut.</title>
        <authorList>
            <person name="Kumagai T."/>
            <person name="Ishii T."/>
            <person name="Terai G."/>
            <person name="Umemura M."/>
            <person name="Machida M."/>
            <person name="Asai K."/>
        </authorList>
    </citation>
    <scope>NUCLEOTIDE SEQUENCE [LARGE SCALE GENOMIC DNA]</scope>
    <source>
        <strain evidence="6">IPU010</strain>
    </source>
</reference>
<protein>
    <submittedName>
        <fullName evidence="3">Uncharacterized protein</fullName>
    </submittedName>
</protein>
<evidence type="ECO:0000313" key="3">
    <source>
        <dbReference type="EMBL" id="GAO16793.1"/>
    </source>
</evidence>
<name>A0A063CBW6_USTVR</name>
<dbReference type="Proteomes" id="UP000027002">
    <property type="component" value="Chromosome 5"/>
</dbReference>
<keyword evidence="5" id="KW-1185">Reference proteome</keyword>
<evidence type="ECO:0000313" key="5">
    <source>
        <dbReference type="Proteomes" id="UP000027002"/>
    </source>
</evidence>
<keyword evidence="1" id="KW-0175">Coiled coil</keyword>
<dbReference type="OrthoDB" id="4937312at2759"/>
<feature type="compositionally biased region" description="Polar residues" evidence="2">
    <location>
        <begin position="156"/>
        <end position="165"/>
    </location>
</feature>
<dbReference type="KEGG" id="uvi:66067550"/>
<dbReference type="EMBL" id="CP072757">
    <property type="protein sequence ID" value="QUC22532.1"/>
    <property type="molecule type" value="Genomic_DNA"/>
</dbReference>
<sequence>MSETSQSGLNINPRNVVEAKVAARLSQIWDQESKCWTAETKQNFVEVASLARLSYGTCTPSSHKIHRRLNGRAVTVSDYTVLAAMFGTNSLGRLNWWKDFQRSNPRYKHYEGVVKPEDRDFLLASKRPYKAAEPKGPERECKKEATSTEDPKGAESTASESAMSDTQHEADTISTAKVSADDVSGNLVDNCSRQGTRTAQPVDSNLDWKRACPIVPTEESSDTHSTFTGEPTAAHVGASEAVKLEPCAKTPEANPPKEDLADSEPLSPRIKRFRESVEISEDDVWQKLTKTLRAPNTLQARIEAIEVRIKAQEEEIDVLKATLSRTSQKLAQQSTMIEAVAKYLAGSS</sequence>
<evidence type="ECO:0000313" key="4">
    <source>
        <dbReference type="EMBL" id="QUC22532.1"/>
    </source>
</evidence>
<evidence type="ECO:0000256" key="1">
    <source>
        <dbReference type="SAM" id="Coils"/>
    </source>
</evidence>
<feature type="region of interest" description="Disordered" evidence="2">
    <location>
        <begin position="126"/>
        <end position="172"/>
    </location>
</feature>
<evidence type="ECO:0000256" key="2">
    <source>
        <dbReference type="SAM" id="MobiDB-lite"/>
    </source>
</evidence>
<dbReference type="HOGENOM" id="CLU_797399_0_0_1"/>
<reference evidence="4" key="3">
    <citation type="submission" date="2020-03" db="EMBL/GenBank/DDBJ databases">
        <title>A mixture of massive structural variations and highly conserved coding sequences in Ustilaginoidea virens genome.</title>
        <authorList>
            <person name="Zhang K."/>
            <person name="Zhao Z."/>
            <person name="Zhang Z."/>
            <person name="Li Y."/>
            <person name="Hsiang T."/>
            <person name="Sun W."/>
        </authorList>
    </citation>
    <scope>NUCLEOTIDE SEQUENCE</scope>
    <source>
        <strain evidence="4">UV-8b</strain>
    </source>
</reference>
<gene>
    <name evidence="4" type="ORF">UV8b_06773</name>
    <name evidence="3" type="ORF">UVI_02057620</name>
</gene>
<organism evidence="3 6">
    <name type="scientific">Ustilaginoidea virens</name>
    <name type="common">Rice false smut fungus</name>
    <name type="synonym">Villosiclava virens</name>
    <dbReference type="NCBI Taxonomy" id="1159556"/>
    <lineage>
        <taxon>Eukaryota</taxon>
        <taxon>Fungi</taxon>
        <taxon>Dikarya</taxon>
        <taxon>Ascomycota</taxon>
        <taxon>Pezizomycotina</taxon>
        <taxon>Sordariomycetes</taxon>
        <taxon>Hypocreomycetidae</taxon>
        <taxon>Hypocreales</taxon>
        <taxon>Clavicipitaceae</taxon>
        <taxon>Ustilaginoidea</taxon>
    </lineage>
</organism>
<feature type="compositionally biased region" description="Basic and acidic residues" evidence="2">
    <location>
        <begin position="130"/>
        <end position="153"/>
    </location>
</feature>
<evidence type="ECO:0000313" key="6">
    <source>
        <dbReference type="Proteomes" id="UP000054053"/>
    </source>
</evidence>
<dbReference type="AlphaFoldDB" id="A0A063CBW6"/>
<feature type="coiled-coil region" evidence="1">
    <location>
        <begin position="302"/>
        <end position="329"/>
    </location>
</feature>
<dbReference type="RefSeq" id="XP_043000205.1">
    <property type="nucleotide sequence ID" value="XM_043144270.1"/>
</dbReference>
<accession>A0A063CBW6</accession>
<dbReference type="GeneID" id="66067550"/>